<dbReference type="AlphaFoldDB" id="A0A1M6L8A1"/>
<feature type="signal peptide" evidence="1">
    <location>
        <begin position="1"/>
        <end position="27"/>
    </location>
</feature>
<proteinExistence type="predicted"/>
<feature type="chain" id="PRO_5009919153" evidence="1">
    <location>
        <begin position="28"/>
        <end position="97"/>
    </location>
</feature>
<sequence length="97" mass="11454">MKHNYMFKMKSILVILLFAVFSVKCYADNSENAVDTTKYIFILDDKIISAKYMFDHWNEIEWVTAATTIREAVFKTAGEYRAPFYMFRTRKEEGGNE</sequence>
<dbReference type="Proteomes" id="UP000184192">
    <property type="component" value="Unassembled WGS sequence"/>
</dbReference>
<organism evidence="2 3">
    <name type="scientific">Bacteroides stercorirosoris</name>
    <dbReference type="NCBI Taxonomy" id="871324"/>
    <lineage>
        <taxon>Bacteria</taxon>
        <taxon>Pseudomonadati</taxon>
        <taxon>Bacteroidota</taxon>
        <taxon>Bacteroidia</taxon>
        <taxon>Bacteroidales</taxon>
        <taxon>Bacteroidaceae</taxon>
        <taxon>Bacteroides</taxon>
    </lineage>
</organism>
<name>A0A1M6L8A1_9BACE</name>
<gene>
    <name evidence="2" type="ORF">SAMN05444350_14511</name>
</gene>
<evidence type="ECO:0000313" key="2">
    <source>
        <dbReference type="EMBL" id="SHJ67279.1"/>
    </source>
</evidence>
<dbReference type="GeneID" id="92714574"/>
<dbReference type="eggNOG" id="ENOG5032PV2">
    <property type="taxonomic scope" value="Bacteria"/>
</dbReference>
<keyword evidence="3" id="KW-1185">Reference proteome</keyword>
<evidence type="ECO:0000256" key="1">
    <source>
        <dbReference type="SAM" id="SignalP"/>
    </source>
</evidence>
<evidence type="ECO:0000313" key="3">
    <source>
        <dbReference type="Proteomes" id="UP000184192"/>
    </source>
</evidence>
<accession>A0A1M6L8A1</accession>
<protein>
    <submittedName>
        <fullName evidence="2">Uncharacterized protein</fullName>
    </submittedName>
</protein>
<reference evidence="3" key="1">
    <citation type="submission" date="2016-11" db="EMBL/GenBank/DDBJ databases">
        <authorList>
            <person name="Varghese N."/>
            <person name="Submissions S."/>
        </authorList>
    </citation>
    <scope>NUCLEOTIDE SEQUENCE [LARGE SCALE GENOMIC DNA]</scope>
    <source>
        <strain evidence="3">DSM 26884</strain>
    </source>
</reference>
<dbReference type="EMBL" id="FQZN01000045">
    <property type="protein sequence ID" value="SHJ67279.1"/>
    <property type="molecule type" value="Genomic_DNA"/>
</dbReference>
<dbReference type="RefSeq" id="WP_244895781.1">
    <property type="nucleotide sequence ID" value="NZ_FQZN01000045.1"/>
</dbReference>
<keyword evidence="1" id="KW-0732">Signal</keyword>